<proteinExistence type="inferred from homology"/>
<reference evidence="8 9" key="1">
    <citation type="submission" date="2010-03" db="EMBL/GenBank/DDBJ databases">
        <title>Complete sequence of Sideroxydans lithotrophicus ES-1.</title>
        <authorList>
            <consortium name="US DOE Joint Genome Institute"/>
            <person name="Lucas S."/>
            <person name="Copeland A."/>
            <person name="Lapidus A."/>
            <person name="Cheng J.-F."/>
            <person name="Bruce D."/>
            <person name="Goodwin L."/>
            <person name="Pitluck S."/>
            <person name="Munk A.C."/>
            <person name="Detter J.C."/>
            <person name="Han C."/>
            <person name="Tapia R."/>
            <person name="Larimer F."/>
            <person name="Land M."/>
            <person name="Hauser L."/>
            <person name="Kyrpides N."/>
            <person name="Ivanova N."/>
            <person name="Emerson D."/>
            <person name="Woyke T."/>
        </authorList>
    </citation>
    <scope>NUCLEOTIDE SEQUENCE [LARGE SCALE GENOMIC DNA]</scope>
    <source>
        <strain evidence="8 9">ES-1</strain>
    </source>
</reference>
<accession>D5CN87</accession>
<evidence type="ECO:0000256" key="4">
    <source>
        <dbReference type="ARBA" id="ARBA00022723"/>
    </source>
</evidence>
<evidence type="ECO:0000256" key="5">
    <source>
        <dbReference type="ARBA" id="ARBA00023004"/>
    </source>
</evidence>
<feature type="domain" description="NADH:ubiquinone oxidoreductase-like 20kDa subunit" evidence="7">
    <location>
        <begin position="54"/>
        <end position="163"/>
    </location>
</feature>
<dbReference type="NCBIfam" id="NF005012">
    <property type="entry name" value="PRK06411.1"/>
    <property type="match status" value="1"/>
</dbReference>
<dbReference type="AlphaFoldDB" id="D5CN87"/>
<dbReference type="STRING" id="580332.Slit_2559"/>
<keyword evidence="8" id="KW-0830">Ubiquinone</keyword>
<dbReference type="GO" id="GO:0046872">
    <property type="term" value="F:metal ion binding"/>
    <property type="evidence" value="ECO:0007669"/>
    <property type="project" value="UniProtKB-KW"/>
</dbReference>
<dbReference type="SUPFAM" id="SSF56770">
    <property type="entry name" value="HydA/Nqo6-like"/>
    <property type="match status" value="1"/>
</dbReference>
<dbReference type="KEGG" id="slt:Slit_2559"/>
<comment type="similarity">
    <text evidence="2">Belongs to the complex I 20 kDa subunit family.</text>
</comment>
<gene>
    <name evidence="8" type="ordered locus">Slit_2559</name>
</gene>
<name>D5CN87_SIDLE</name>
<dbReference type="PANTHER" id="PTHR42989:SF1">
    <property type="entry name" value="FORMATE HYDROGENLYASE SUBUNIT 7-RELATED"/>
    <property type="match status" value="1"/>
</dbReference>
<dbReference type="InterPro" id="IPR052375">
    <property type="entry name" value="Complex_I_20kDa-like"/>
</dbReference>
<keyword evidence="5" id="KW-0408">Iron</keyword>
<dbReference type="RefSeq" id="WP_013030682.1">
    <property type="nucleotide sequence ID" value="NC_013959.1"/>
</dbReference>
<keyword evidence="3" id="KW-0004">4Fe-4S</keyword>
<keyword evidence="9" id="KW-1185">Reference proteome</keyword>
<protein>
    <submittedName>
        <fullName evidence="8">NADH ubiquinone oxidoreductase 20 kDa subunit</fullName>
    </submittedName>
</protein>
<dbReference type="EMBL" id="CP001965">
    <property type="protein sequence ID" value="ADE12784.1"/>
    <property type="molecule type" value="Genomic_DNA"/>
</dbReference>
<dbReference type="OrthoDB" id="9786737at2"/>
<dbReference type="HOGENOM" id="CLU_055737_7_3_4"/>
<evidence type="ECO:0000256" key="1">
    <source>
        <dbReference type="ARBA" id="ARBA00001966"/>
    </source>
</evidence>
<evidence type="ECO:0000259" key="7">
    <source>
        <dbReference type="Pfam" id="PF01058"/>
    </source>
</evidence>
<dbReference type="InterPro" id="IPR006137">
    <property type="entry name" value="NADH_UbQ_OxRdtase-like_20kDa"/>
</dbReference>
<evidence type="ECO:0000256" key="2">
    <source>
        <dbReference type="ARBA" id="ARBA00009173"/>
    </source>
</evidence>
<dbReference type="PANTHER" id="PTHR42989">
    <property type="entry name" value="HYDROGENASE-4 COMPONENT I"/>
    <property type="match status" value="1"/>
</dbReference>
<sequence length="171" mass="18238">MYQILKQIIKTGIKTETPPQVDESMRVDTQRLQQEILDVFGGALAIRQVDAGSCNGCELEIHAVNNAYYNIEGMGIKFVASPRHADLLLVTGPVSRHMEIALKRTYDATPDPKLVVAIGDCACDGGIFGESYASCGKVSNVIPVDVVVSGCPPAPTAILQGILTAISARKP</sequence>
<keyword evidence="4" id="KW-0479">Metal-binding</keyword>
<evidence type="ECO:0000256" key="6">
    <source>
        <dbReference type="ARBA" id="ARBA00023014"/>
    </source>
</evidence>
<dbReference type="eggNOG" id="COG3260">
    <property type="taxonomic scope" value="Bacteria"/>
</dbReference>
<organism evidence="8 9">
    <name type="scientific">Sideroxydans lithotrophicus (strain ES-1)</name>
    <dbReference type="NCBI Taxonomy" id="580332"/>
    <lineage>
        <taxon>Bacteria</taxon>
        <taxon>Pseudomonadati</taxon>
        <taxon>Pseudomonadota</taxon>
        <taxon>Betaproteobacteria</taxon>
        <taxon>Nitrosomonadales</taxon>
        <taxon>Gallionellaceae</taxon>
        <taxon>Sideroxydans</taxon>
    </lineage>
</organism>
<dbReference type="GO" id="GO:0051539">
    <property type="term" value="F:4 iron, 4 sulfur cluster binding"/>
    <property type="evidence" value="ECO:0007669"/>
    <property type="project" value="UniProtKB-KW"/>
</dbReference>
<evidence type="ECO:0000313" key="8">
    <source>
        <dbReference type="EMBL" id="ADE12784.1"/>
    </source>
</evidence>
<comment type="cofactor">
    <cofactor evidence="1">
        <name>[4Fe-4S] cluster</name>
        <dbReference type="ChEBI" id="CHEBI:49883"/>
    </cofactor>
</comment>
<dbReference type="Pfam" id="PF01058">
    <property type="entry name" value="Oxidored_q6"/>
    <property type="match status" value="1"/>
</dbReference>
<evidence type="ECO:0000256" key="3">
    <source>
        <dbReference type="ARBA" id="ARBA00022485"/>
    </source>
</evidence>
<dbReference type="Gene3D" id="3.40.50.12280">
    <property type="match status" value="1"/>
</dbReference>
<evidence type="ECO:0000313" key="9">
    <source>
        <dbReference type="Proteomes" id="UP000001625"/>
    </source>
</evidence>
<keyword evidence="6" id="KW-0411">Iron-sulfur</keyword>
<dbReference type="Proteomes" id="UP000001625">
    <property type="component" value="Chromosome"/>
</dbReference>